<proteinExistence type="predicted"/>
<gene>
    <name evidence="2" type="ordered locus">Ocepr_2272</name>
</gene>
<feature type="transmembrane region" description="Helical" evidence="1">
    <location>
        <begin position="52"/>
        <end position="70"/>
    </location>
</feature>
<keyword evidence="1" id="KW-0472">Membrane</keyword>
<keyword evidence="1" id="KW-1133">Transmembrane helix</keyword>
<evidence type="ECO:0000313" key="2">
    <source>
        <dbReference type="EMBL" id="ADR37720.1"/>
    </source>
</evidence>
<feature type="transmembrane region" description="Helical" evidence="1">
    <location>
        <begin position="20"/>
        <end position="40"/>
    </location>
</feature>
<reference evidence="3" key="1">
    <citation type="submission" date="2010-11" db="EMBL/GenBank/DDBJ databases">
        <title>The complete sequence of plasmid of Oceanithermus profundus DSM 14977.</title>
        <authorList>
            <consortium name="US DOE Joint Genome Institute (JGI-PGF)"/>
            <person name="Lucas S."/>
            <person name="Copeland A."/>
            <person name="Lapidus A."/>
            <person name="Bruce D."/>
            <person name="Goodwin L."/>
            <person name="Pitluck S."/>
            <person name="Kyrpides N."/>
            <person name="Mavromatis K."/>
            <person name="Pagani I."/>
            <person name="Ivanova N."/>
            <person name="Zhang X."/>
            <person name="Brettin T."/>
            <person name="Detter J.C."/>
            <person name="Tapia R."/>
            <person name="Han C."/>
            <person name="Land M."/>
            <person name="Hauser L."/>
            <person name="Markowitz V."/>
            <person name="Cheng J.-F."/>
            <person name="Hugenholtz P."/>
            <person name="Woyke T."/>
            <person name="Wu D."/>
            <person name="Tindall B."/>
            <person name="Faehnrich R."/>
            <person name="Brambilla E."/>
            <person name="Klenk H.-P."/>
            <person name="Eisen J.A."/>
        </authorList>
    </citation>
    <scope>NUCLEOTIDE SEQUENCE [LARGE SCALE GENOMIC DNA]</scope>
    <source>
        <strain evidence="3">DSM 14977 / NBRC 100410 / VKM B-2274 / 506</strain>
        <plasmid evidence="3">Plasmid pOCEPR01</plasmid>
    </source>
</reference>
<evidence type="ECO:0000256" key="1">
    <source>
        <dbReference type="SAM" id="Phobius"/>
    </source>
</evidence>
<dbReference type="RefSeq" id="WP_013449700.1">
    <property type="nucleotide sequence ID" value="NC_014753.1"/>
</dbReference>
<name>E4UAT5_OCEP5</name>
<dbReference type="AlphaFoldDB" id="E4UAT5"/>
<reference evidence="2 3" key="2">
    <citation type="journal article" date="2011" name="Stand. Genomic Sci.">
        <title>Complete genome sequence of Oceanithermus profundus type strain (506).</title>
        <authorList>
            <person name="Pati A."/>
            <person name="Zhang X."/>
            <person name="Lapidus A."/>
            <person name="Nolan M."/>
            <person name="Lucas S."/>
            <person name="Del Rio T.G."/>
            <person name="Tice H."/>
            <person name="Cheng J.F."/>
            <person name="Tapia R."/>
            <person name="Han C."/>
            <person name="Goodwin L."/>
            <person name="Pitluck S."/>
            <person name="Liolios K."/>
            <person name="Pagani I."/>
            <person name="Ivanova N."/>
            <person name="Mavromatis K."/>
            <person name="Chen A."/>
            <person name="Palaniappan K."/>
            <person name="Hauser L."/>
            <person name="Jeffries C.D."/>
            <person name="Brambilla E.M."/>
            <person name="Rohl A."/>
            <person name="Mwirichia R."/>
            <person name="Rohde M."/>
            <person name="Tindall B.J."/>
            <person name="Sikorski J."/>
            <person name="Wirth R."/>
            <person name="Goker M."/>
            <person name="Woyke T."/>
            <person name="Detter J.C."/>
            <person name="Bristow J."/>
            <person name="Eisen J.A."/>
            <person name="Markowitz V."/>
            <person name="Hugenholtz P."/>
            <person name="Kyrpides N.C."/>
            <person name="Klenk H.P."/>
            <person name="Land M."/>
        </authorList>
    </citation>
    <scope>NUCLEOTIDE SEQUENCE [LARGE SCALE GENOMIC DNA]</scope>
    <source>
        <strain evidence="3">DSM 14977 / NBRC 100410 / VKM B-2274 / 506</strain>
        <plasmid evidence="3">Plasmid pOCEPR01</plasmid>
    </source>
</reference>
<organism evidence="2 3">
    <name type="scientific">Oceanithermus profundus (strain DSM 14977 / NBRC 100410 / VKM B-2274 / 506)</name>
    <dbReference type="NCBI Taxonomy" id="670487"/>
    <lineage>
        <taxon>Bacteria</taxon>
        <taxon>Thermotogati</taxon>
        <taxon>Deinococcota</taxon>
        <taxon>Deinococci</taxon>
        <taxon>Thermales</taxon>
        <taxon>Thermaceae</taxon>
        <taxon>Oceanithermus</taxon>
    </lineage>
</organism>
<dbReference type="KEGG" id="opr:Ocepr_2272"/>
<dbReference type="EMBL" id="CP002362">
    <property type="protein sequence ID" value="ADR37720.1"/>
    <property type="molecule type" value="Genomic_DNA"/>
</dbReference>
<dbReference type="Proteomes" id="UP000008722">
    <property type="component" value="Plasmid pOCEPR01"/>
</dbReference>
<accession>E4UAT5</accession>
<geneLocation type="plasmid" evidence="2 3">
    <name>pOCEPR01</name>
</geneLocation>
<keyword evidence="1" id="KW-0812">Transmembrane</keyword>
<feature type="transmembrane region" description="Helical" evidence="1">
    <location>
        <begin position="90"/>
        <end position="117"/>
    </location>
</feature>
<sequence precursor="true">MKPSRRPDPRCPRAVLVWQYLEAIFLVAALAAAVFSLPFVPGDLATSLRLTLAYTVALTWAGSLFAQPLPVISLPRFRPTWPGEPTAVPAVVALVAAQVGWPPEVLVISYALGYVYLRTIGRWQLRLWFGCSP</sequence>
<dbReference type="HOGENOM" id="CLU_1904587_0_0_0"/>
<keyword evidence="3" id="KW-1185">Reference proteome</keyword>
<keyword evidence="2" id="KW-0614">Plasmid</keyword>
<evidence type="ECO:0000313" key="3">
    <source>
        <dbReference type="Proteomes" id="UP000008722"/>
    </source>
</evidence>
<protein>
    <submittedName>
        <fullName evidence="2">Uncharacterized protein</fullName>
    </submittedName>
</protein>